<comment type="caution">
    <text evidence="8">The sequence shown here is derived from an EMBL/GenBank/DDBJ whole genome shotgun (WGS) entry which is preliminary data.</text>
</comment>
<dbReference type="AlphaFoldDB" id="A0A972VYI8"/>
<evidence type="ECO:0000256" key="5">
    <source>
        <dbReference type="SAM" id="Phobius"/>
    </source>
</evidence>
<feature type="chain" id="PRO_5036687341" evidence="6">
    <location>
        <begin position="24"/>
        <end position="596"/>
    </location>
</feature>
<accession>A0A972VYI8</accession>
<dbReference type="EMBL" id="JABMOJ010000558">
    <property type="protein sequence ID" value="NQV66665.1"/>
    <property type="molecule type" value="Genomic_DNA"/>
</dbReference>
<keyword evidence="5" id="KW-0472">Membrane</keyword>
<organism evidence="8 9">
    <name type="scientific">SAR86 cluster bacterium</name>
    <dbReference type="NCBI Taxonomy" id="2030880"/>
    <lineage>
        <taxon>Bacteria</taxon>
        <taxon>Pseudomonadati</taxon>
        <taxon>Pseudomonadota</taxon>
        <taxon>Gammaproteobacteria</taxon>
        <taxon>SAR86 cluster</taxon>
    </lineage>
</organism>
<keyword evidence="4" id="KW-0106">Calcium</keyword>
<dbReference type="Gene3D" id="3.40.720.10">
    <property type="entry name" value="Alkaline Phosphatase, subunit A"/>
    <property type="match status" value="1"/>
</dbReference>
<keyword evidence="5" id="KW-0812">Transmembrane</keyword>
<feature type="signal peptide" evidence="6">
    <location>
        <begin position="1"/>
        <end position="23"/>
    </location>
</feature>
<dbReference type="CDD" id="cd16025">
    <property type="entry name" value="PAS_like"/>
    <property type="match status" value="1"/>
</dbReference>
<dbReference type="Pfam" id="PF00884">
    <property type="entry name" value="Sulfatase"/>
    <property type="match status" value="1"/>
</dbReference>
<evidence type="ECO:0000256" key="2">
    <source>
        <dbReference type="ARBA" id="ARBA00022723"/>
    </source>
</evidence>
<dbReference type="PANTHER" id="PTHR42693:SF33">
    <property type="entry name" value="ARYLSULFATASE"/>
    <property type="match status" value="1"/>
</dbReference>
<evidence type="ECO:0000313" key="9">
    <source>
        <dbReference type="Proteomes" id="UP000754644"/>
    </source>
</evidence>
<dbReference type="InterPro" id="IPR000917">
    <property type="entry name" value="Sulfatase_N"/>
</dbReference>
<dbReference type="GO" id="GO:0004065">
    <property type="term" value="F:arylsulfatase activity"/>
    <property type="evidence" value="ECO:0007669"/>
    <property type="project" value="TreeGrafter"/>
</dbReference>
<sequence>MMKKYAAAIGLSTLMAFGLSAQAAVNSRPNIVLILADDLGFSDLRSYGSEVHTPNIDMLANNGVRFSNYHTAASCAPTRAMLMSGVDSHLAGVANMPESLPSEQAGQPGYQGVLGQNVVTIANLLQDAGYHTYMAGKWHLGKAKTLLPSARGFQRALSMADSGADNWEQKPYIPVYSKAHWYEDGEPTSLPDDFYSSEYLIDKTIEYIDSHATDEPFFSYVAFQAVHIPVQAPREFTDKYMDTYTQGWSTLRQQRYAGAVAQGVMPSNLDINDMPTTIDWASLTDAERRYEAKSMAVYAGMIDAMDYHLGRLMDHLRETGQFDNTVFIFASDNGAEPSDILEQVRGRPVEKVFRWWMDSNGYSDVYETLGEKGSYNMIGPSFASAAASPLAYYKFFNSEGGMRVPMIISGLPTELNGGVIDAFTYVTDLVPTILDITQTSRPGPMYAGRAIESLSGKSLLKLVKGEEAFVYGPEETVGFELGGNMALFQGDFKIVKNRGPIGDDTWHLYNIKQDPAERYDLGVEQPRRLENMIKAYADYAERHQVLSVADGYDQRQQVSVNTLRQVFVGLLPFIVGALVLLFLGVGLLWRRRKAGH</sequence>
<comment type="similarity">
    <text evidence="1">Belongs to the sulfatase family.</text>
</comment>
<proteinExistence type="inferred from homology"/>
<dbReference type="PANTHER" id="PTHR42693">
    <property type="entry name" value="ARYLSULFATASE FAMILY MEMBER"/>
    <property type="match status" value="1"/>
</dbReference>
<dbReference type="InterPro" id="IPR050738">
    <property type="entry name" value="Sulfatase"/>
</dbReference>
<protein>
    <submittedName>
        <fullName evidence="8">Arylsulfatase</fullName>
    </submittedName>
</protein>
<reference evidence="8" key="1">
    <citation type="submission" date="2020-05" db="EMBL/GenBank/DDBJ databases">
        <title>Sulfur intermediates as new biogeochemical hubs in an aquatic model microbial ecosystem.</title>
        <authorList>
            <person name="Vigneron A."/>
        </authorList>
    </citation>
    <scope>NUCLEOTIDE SEQUENCE</scope>
    <source>
        <strain evidence="8">Bin.250</strain>
    </source>
</reference>
<keyword evidence="6" id="KW-0732">Signal</keyword>
<gene>
    <name evidence="8" type="ORF">HQ497_15005</name>
</gene>
<evidence type="ECO:0000256" key="6">
    <source>
        <dbReference type="SAM" id="SignalP"/>
    </source>
</evidence>
<dbReference type="Proteomes" id="UP000754644">
    <property type="component" value="Unassembled WGS sequence"/>
</dbReference>
<dbReference type="Gene3D" id="3.30.1120.10">
    <property type="match status" value="1"/>
</dbReference>
<evidence type="ECO:0000256" key="4">
    <source>
        <dbReference type="ARBA" id="ARBA00022837"/>
    </source>
</evidence>
<dbReference type="InterPro" id="IPR017850">
    <property type="entry name" value="Alkaline_phosphatase_core_sf"/>
</dbReference>
<evidence type="ECO:0000313" key="8">
    <source>
        <dbReference type="EMBL" id="NQV66665.1"/>
    </source>
</evidence>
<keyword evidence="5" id="KW-1133">Transmembrane helix</keyword>
<name>A0A972VYI8_9GAMM</name>
<keyword evidence="3" id="KW-0378">Hydrolase</keyword>
<evidence type="ECO:0000256" key="1">
    <source>
        <dbReference type="ARBA" id="ARBA00008779"/>
    </source>
</evidence>
<dbReference type="GO" id="GO:0046872">
    <property type="term" value="F:metal ion binding"/>
    <property type="evidence" value="ECO:0007669"/>
    <property type="project" value="UniProtKB-KW"/>
</dbReference>
<feature type="transmembrane region" description="Helical" evidence="5">
    <location>
        <begin position="566"/>
        <end position="589"/>
    </location>
</feature>
<evidence type="ECO:0000259" key="7">
    <source>
        <dbReference type="Pfam" id="PF00884"/>
    </source>
</evidence>
<dbReference type="InterPro" id="IPR024607">
    <property type="entry name" value="Sulfatase_CS"/>
</dbReference>
<dbReference type="SUPFAM" id="SSF53649">
    <property type="entry name" value="Alkaline phosphatase-like"/>
    <property type="match status" value="1"/>
</dbReference>
<evidence type="ECO:0000256" key="3">
    <source>
        <dbReference type="ARBA" id="ARBA00022801"/>
    </source>
</evidence>
<feature type="domain" description="Sulfatase N-terminal" evidence="7">
    <location>
        <begin position="29"/>
        <end position="437"/>
    </location>
</feature>
<dbReference type="PROSITE" id="PS00149">
    <property type="entry name" value="SULFATASE_2"/>
    <property type="match status" value="1"/>
</dbReference>
<keyword evidence="2" id="KW-0479">Metal-binding</keyword>